<name>A0A0J8ALJ3_9SPHN</name>
<evidence type="ECO:0000256" key="1">
    <source>
        <dbReference type="SAM" id="SignalP"/>
    </source>
</evidence>
<feature type="chain" id="PRO_5005293665" description="Pili assembly chaperone N-terminal domain-containing protein" evidence="1">
    <location>
        <begin position="31"/>
        <end position="239"/>
    </location>
</feature>
<dbReference type="PANTHER" id="PTHR30251">
    <property type="entry name" value="PILUS ASSEMBLY CHAPERONE"/>
    <property type="match status" value="1"/>
</dbReference>
<gene>
    <name evidence="3" type="ORF">V474_17800</name>
</gene>
<feature type="signal peptide" evidence="1">
    <location>
        <begin position="1"/>
        <end position="30"/>
    </location>
</feature>
<dbReference type="OrthoDB" id="511700at2"/>
<dbReference type="EMBL" id="JACU01000005">
    <property type="protein sequence ID" value="KMS55470.1"/>
    <property type="molecule type" value="Genomic_DNA"/>
</dbReference>
<dbReference type="Proteomes" id="UP000052268">
    <property type="component" value="Unassembled WGS sequence"/>
</dbReference>
<proteinExistence type="predicted"/>
<dbReference type="GO" id="GO:0071555">
    <property type="term" value="P:cell wall organization"/>
    <property type="evidence" value="ECO:0007669"/>
    <property type="project" value="InterPro"/>
</dbReference>
<dbReference type="SUPFAM" id="SSF49354">
    <property type="entry name" value="PapD-like"/>
    <property type="match status" value="1"/>
</dbReference>
<dbReference type="InterPro" id="IPR013783">
    <property type="entry name" value="Ig-like_fold"/>
</dbReference>
<feature type="domain" description="Pili assembly chaperone N-terminal" evidence="2">
    <location>
        <begin position="33"/>
        <end position="149"/>
    </location>
</feature>
<dbReference type="PANTHER" id="PTHR30251:SF4">
    <property type="entry name" value="SLR1668 PROTEIN"/>
    <property type="match status" value="1"/>
</dbReference>
<reference evidence="3 4" key="1">
    <citation type="journal article" date="2015" name="G3 (Bethesda)">
        <title>Insights into Ongoing Evolution of the Hexachlorocyclohexane Catabolic Pathway from Comparative Genomics of Ten Sphingomonadaceae Strains.</title>
        <authorList>
            <person name="Pearce S.L."/>
            <person name="Oakeshott J.G."/>
            <person name="Pandey G."/>
        </authorList>
    </citation>
    <scope>NUCLEOTIDE SEQUENCE [LARGE SCALE GENOMIC DNA]</scope>
    <source>
        <strain evidence="3 4">LL02</strain>
    </source>
</reference>
<sequence>MPVQRASGLTAAVLALVALFGALGAAPARAGALSVMPVRVDVAPGRRFCSLTLGNSSDQPVTVQIRGYAWSRDESGADILDPDTGFVINPAIAAIAPGATRLVRCSLPADVSANPAERQWRLIVDQLPDPAFDVPGTVQTLLRISIPVFRVGDKAAPHLTASLSGNALRLANSGTAHVKVLAVTLKGAGGEAATTERAFYLLAGGAQVMPVERLPAGGVSAVHVRADEGEFDIALDPAK</sequence>
<dbReference type="AlphaFoldDB" id="A0A0J8ALJ3"/>
<dbReference type="GO" id="GO:0030288">
    <property type="term" value="C:outer membrane-bounded periplasmic space"/>
    <property type="evidence" value="ECO:0007669"/>
    <property type="project" value="InterPro"/>
</dbReference>
<evidence type="ECO:0000313" key="3">
    <source>
        <dbReference type="EMBL" id="KMS55470.1"/>
    </source>
</evidence>
<protein>
    <recommendedName>
        <fullName evidence="2">Pili assembly chaperone N-terminal domain-containing protein</fullName>
    </recommendedName>
</protein>
<dbReference type="InterPro" id="IPR016147">
    <property type="entry name" value="Pili_assmbl_chaperone_N"/>
</dbReference>
<accession>A0A0J8ALJ3</accession>
<keyword evidence="1" id="KW-0732">Signal</keyword>
<organism evidence="3 4">
    <name type="scientific">Novosphingobium barchaimii LL02</name>
    <dbReference type="NCBI Taxonomy" id="1114963"/>
    <lineage>
        <taxon>Bacteria</taxon>
        <taxon>Pseudomonadati</taxon>
        <taxon>Pseudomonadota</taxon>
        <taxon>Alphaproteobacteria</taxon>
        <taxon>Sphingomonadales</taxon>
        <taxon>Sphingomonadaceae</taxon>
        <taxon>Novosphingobium</taxon>
    </lineage>
</organism>
<evidence type="ECO:0000259" key="2">
    <source>
        <dbReference type="Pfam" id="PF00345"/>
    </source>
</evidence>
<dbReference type="PATRIC" id="fig|1114963.3.peg.2397"/>
<comment type="caution">
    <text evidence="3">The sequence shown here is derived from an EMBL/GenBank/DDBJ whole genome shotgun (WGS) entry which is preliminary data.</text>
</comment>
<dbReference type="Pfam" id="PF00345">
    <property type="entry name" value="PapD_N"/>
    <property type="match status" value="1"/>
</dbReference>
<keyword evidence="4" id="KW-1185">Reference proteome</keyword>
<dbReference type="InterPro" id="IPR008962">
    <property type="entry name" value="PapD-like_sf"/>
</dbReference>
<dbReference type="InterPro" id="IPR050643">
    <property type="entry name" value="Periplasmic_pilus_chap"/>
</dbReference>
<dbReference type="Gene3D" id="2.60.40.10">
    <property type="entry name" value="Immunoglobulins"/>
    <property type="match status" value="1"/>
</dbReference>
<evidence type="ECO:0000313" key="4">
    <source>
        <dbReference type="Proteomes" id="UP000052268"/>
    </source>
</evidence>